<evidence type="ECO:0000313" key="2">
    <source>
        <dbReference type="Proteomes" id="UP001175228"/>
    </source>
</evidence>
<evidence type="ECO:0000313" key="1">
    <source>
        <dbReference type="EMBL" id="KAK0496277.1"/>
    </source>
</evidence>
<proteinExistence type="predicted"/>
<dbReference type="AlphaFoldDB" id="A0AA39Q4V0"/>
<accession>A0AA39Q4V0</accession>
<sequence length="97" mass="10811">MYGCAGIFLVFCRQSAMLHQAFVLKGFPWHPTRPANLKLRRFCSNTLIAIASRFSGPSQPGLLSLLSGVIPRPSGVKRGYIMPANTRNRFNTNFPKD</sequence>
<comment type="caution">
    <text evidence="1">The sequence shown here is derived from an EMBL/GenBank/DDBJ whole genome shotgun (WGS) entry which is preliminary data.</text>
</comment>
<dbReference type="Proteomes" id="UP001175228">
    <property type="component" value="Unassembled WGS sequence"/>
</dbReference>
<name>A0AA39Q4V0_9AGAR</name>
<gene>
    <name evidence="1" type="ORF">EDD18DRAFT_1165692</name>
</gene>
<protein>
    <submittedName>
        <fullName evidence="1">Uncharacterized protein</fullName>
    </submittedName>
</protein>
<organism evidence="1 2">
    <name type="scientific">Armillaria luteobubalina</name>
    <dbReference type="NCBI Taxonomy" id="153913"/>
    <lineage>
        <taxon>Eukaryota</taxon>
        <taxon>Fungi</taxon>
        <taxon>Dikarya</taxon>
        <taxon>Basidiomycota</taxon>
        <taxon>Agaricomycotina</taxon>
        <taxon>Agaricomycetes</taxon>
        <taxon>Agaricomycetidae</taxon>
        <taxon>Agaricales</taxon>
        <taxon>Marasmiineae</taxon>
        <taxon>Physalacriaceae</taxon>
        <taxon>Armillaria</taxon>
    </lineage>
</organism>
<dbReference type="EMBL" id="JAUEPU010000015">
    <property type="protein sequence ID" value="KAK0496277.1"/>
    <property type="molecule type" value="Genomic_DNA"/>
</dbReference>
<keyword evidence="2" id="KW-1185">Reference proteome</keyword>
<reference evidence="1" key="1">
    <citation type="submission" date="2023-06" db="EMBL/GenBank/DDBJ databases">
        <authorList>
            <consortium name="Lawrence Berkeley National Laboratory"/>
            <person name="Ahrendt S."/>
            <person name="Sahu N."/>
            <person name="Indic B."/>
            <person name="Wong-Bajracharya J."/>
            <person name="Merenyi Z."/>
            <person name="Ke H.-M."/>
            <person name="Monk M."/>
            <person name="Kocsube S."/>
            <person name="Drula E."/>
            <person name="Lipzen A."/>
            <person name="Balint B."/>
            <person name="Henrissat B."/>
            <person name="Andreopoulos B."/>
            <person name="Martin F.M."/>
            <person name="Harder C.B."/>
            <person name="Rigling D."/>
            <person name="Ford K.L."/>
            <person name="Foster G.D."/>
            <person name="Pangilinan J."/>
            <person name="Papanicolaou A."/>
            <person name="Barry K."/>
            <person name="LaButti K."/>
            <person name="Viragh M."/>
            <person name="Koriabine M."/>
            <person name="Yan M."/>
            <person name="Riley R."/>
            <person name="Champramary S."/>
            <person name="Plett K.L."/>
            <person name="Tsai I.J."/>
            <person name="Slot J."/>
            <person name="Sipos G."/>
            <person name="Plett J."/>
            <person name="Nagy L.G."/>
            <person name="Grigoriev I.V."/>
        </authorList>
    </citation>
    <scope>NUCLEOTIDE SEQUENCE</scope>
    <source>
        <strain evidence="1">HWK02</strain>
    </source>
</reference>